<sequence>MGHQHMPSSSKCPISPLSYHSAEASTIKKAHSLCSPLPNPPSTGGNTNFPPCAVCLGPHQHLIIEYKAMCTWDGAHDTITEHINKGLFTKDGCSICGRWQRDNGCPKKHDNKHLLPLCAEALQCEHHINPRCGDVNSCWQAS</sequence>
<dbReference type="InParanoid" id="A0A0D0CSV7"/>
<dbReference type="EMBL" id="KN829211">
    <property type="protein sequence ID" value="KIK74046.1"/>
    <property type="molecule type" value="Genomic_DNA"/>
</dbReference>
<accession>A0A0D0CSV7</accession>
<gene>
    <name evidence="1" type="ORF">PAXRUDRAFT_176853</name>
</gene>
<keyword evidence="2" id="KW-1185">Reference proteome</keyword>
<evidence type="ECO:0000313" key="2">
    <source>
        <dbReference type="Proteomes" id="UP000054538"/>
    </source>
</evidence>
<name>A0A0D0CSV7_9AGAM</name>
<dbReference type="Proteomes" id="UP000054538">
    <property type="component" value="Unassembled WGS sequence"/>
</dbReference>
<organism evidence="1 2">
    <name type="scientific">Paxillus rubicundulus Ve08.2h10</name>
    <dbReference type="NCBI Taxonomy" id="930991"/>
    <lineage>
        <taxon>Eukaryota</taxon>
        <taxon>Fungi</taxon>
        <taxon>Dikarya</taxon>
        <taxon>Basidiomycota</taxon>
        <taxon>Agaricomycotina</taxon>
        <taxon>Agaricomycetes</taxon>
        <taxon>Agaricomycetidae</taxon>
        <taxon>Boletales</taxon>
        <taxon>Paxilineae</taxon>
        <taxon>Paxillaceae</taxon>
        <taxon>Paxillus</taxon>
    </lineage>
</organism>
<evidence type="ECO:0000313" key="1">
    <source>
        <dbReference type="EMBL" id="KIK74046.1"/>
    </source>
</evidence>
<reference evidence="1 2" key="1">
    <citation type="submission" date="2014-04" db="EMBL/GenBank/DDBJ databases">
        <authorList>
            <consortium name="DOE Joint Genome Institute"/>
            <person name="Kuo A."/>
            <person name="Kohler A."/>
            <person name="Jargeat P."/>
            <person name="Nagy L.G."/>
            <person name="Floudas D."/>
            <person name="Copeland A."/>
            <person name="Barry K.W."/>
            <person name="Cichocki N."/>
            <person name="Veneault-Fourrey C."/>
            <person name="LaButti K."/>
            <person name="Lindquist E.A."/>
            <person name="Lipzen A."/>
            <person name="Lundell T."/>
            <person name="Morin E."/>
            <person name="Murat C."/>
            <person name="Sun H."/>
            <person name="Tunlid A."/>
            <person name="Henrissat B."/>
            <person name="Grigoriev I.V."/>
            <person name="Hibbett D.S."/>
            <person name="Martin F."/>
            <person name="Nordberg H.P."/>
            <person name="Cantor M.N."/>
            <person name="Hua S.X."/>
        </authorList>
    </citation>
    <scope>NUCLEOTIDE SEQUENCE [LARGE SCALE GENOMIC DNA]</scope>
    <source>
        <strain evidence="1 2">Ve08.2h10</strain>
    </source>
</reference>
<reference evidence="2" key="2">
    <citation type="submission" date="2015-01" db="EMBL/GenBank/DDBJ databases">
        <title>Evolutionary Origins and Diversification of the Mycorrhizal Mutualists.</title>
        <authorList>
            <consortium name="DOE Joint Genome Institute"/>
            <consortium name="Mycorrhizal Genomics Consortium"/>
            <person name="Kohler A."/>
            <person name="Kuo A."/>
            <person name="Nagy L.G."/>
            <person name="Floudas D."/>
            <person name="Copeland A."/>
            <person name="Barry K.W."/>
            <person name="Cichocki N."/>
            <person name="Veneault-Fourrey C."/>
            <person name="LaButti K."/>
            <person name="Lindquist E.A."/>
            <person name="Lipzen A."/>
            <person name="Lundell T."/>
            <person name="Morin E."/>
            <person name="Murat C."/>
            <person name="Riley R."/>
            <person name="Ohm R."/>
            <person name="Sun H."/>
            <person name="Tunlid A."/>
            <person name="Henrissat B."/>
            <person name="Grigoriev I.V."/>
            <person name="Hibbett D.S."/>
            <person name="Martin F."/>
        </authorList>
    </citation>
    <scope>NUCLEOTIDE SEQUENCE [LARGE SCALE GENOMIC DNA]</scope>
    <source>
        <strain evidence="2">Ve08.2h10</strain>
    </source>
</reference>
<proteinExistence type="predicted"/>
<protein>
    <submittedName>
        <fullName evidence="1">Uncharacterized protein</fullName>
    </submittedName>
</protein>
<dbReference type="HOGENOM" id="CLU_131643_0_0_1"/>
<dbReference type="AlphaFoldDB" id="A0A0D0CSV7"/>